<sequence length="129" mass="14426">MGKLSVVTKHVLSDALTFAIQERQVTSLCGVSPILHRIKKYSYGVYGVREKSGDIPLTDSLRSAAARAGILKDDTKSFQNLPSKPQQIRHKQNNQHTALVINRYKLLIYVGISAFLCYNYSNASCTYCE</sequence>
<gene>
    <name evidence="1" type="ORF">EMLFYP7_00294</name>
</gene>
<accession>A0A6N3I001</accession>
<evidence type="ECO:0000313" key="1">
    <source>
        <dbReference type="EMBL" id="VYU81313.1"/>
    </source>
</evidence>
<name>A0A6N3I001_9ENTR</name>
<protein>
    <submittedName>
        <fullName evidence="1">Uncharacterized protein</fullName>
    </submittedName>
</protein>
<organism evidence="1">
    <name type="scientific">Phytobacter massiliensis</name>
    <dbReference type="NCBI Taxonomy" id="1485952"/>
    <lineage>
        <taxon>Bacteria</taxon>
        <taxon>Pseudomonadati</taxon>
        <taxon>Pseudomonadota</taxon>
        <taxon>Gammaproteobacteria</taxon>
        <taxon>Enterobacterales</taxon>
        <taxon>Enterobacteriaceae</taxon>
        <taxon>Phytobacter</taxon>
    </lineage>
</organism>
<dbReference type="EMBL" id="CACRTZ010000039">
    <property type="protein sequence ID" value="VYU81313.1"/>
    <property type="molecule type" value="Genomic_DNA"/>
</dbReference>
<dbReference type="AlphaFoldDB" id="A0A6N3I001"/>
<reference evidence="1" key="1">
    <citation type="submission" date="2019-11" db="EMBL/GenBank/DDBJ databases">
        <authorList>
            <person name="Feng L."/>
        </authorList>
    </citation>
    <scope>NUCLEOTIDE SEQUENCE</scope>
    <source>
        <strain evidence="1">EMassiliensisLFYP7</strain>
    </source>
</reference>
<proteinExistence type="predicted"/>